<proteinExistence type="predicted"/>
<accession>A0ABS3RMW9</accession>
<dbReference type="PROSITE" id="PS50801">
    <property type="entry name" value="STAS"/>
    <property type="match status" value="1"/>
</dbReference>
<dbReference type="InterPro" id="IPR036513">
    <property type="entry name" value="STAS_dom_sf"/>
</dbReference>
<dbReference type="Gene3D" id="3.30.750.24">
    <property type="entry name" value="STAS domain"/>
    <property type="match status" value="1"/>
</dbReference>
<evidence type="ECO:0000259" key="1">
    <source>
        <dbReference type="PROSITE" id="PS50801"/>
    </source>
</evidence>
<gene>
    <name evidence="2" type="ORF">J4709_10995</name>
</gene>
<dbReference type="CDD" id="cd07043">
    <property type="entry name" value="STAS_anti-anti-sigma_factors"/>
    <property type="match status" value="1"/>
</dbReference>
<dbReference type="SUPFAM" id="SSF52091">
    <property type="entry name" value="SpoIIaa-like"/>
    <property type="match status" value="1"/>
</dbReference>
<dbReference type="PANTHER" id="PTHR33495:SF2">
    <property type="entry name" value="ANTI-SIGMA FACTOR ANTAGONIST TM_1081-RELATED"/>
    <property type="match status" value="1"/>
</dbReference>
<evidence type="ECO:0000313" key="2">
    <source>
        <dbReference type="EMBL" id="MBO2458099.1"/>
    </source>
</evidence>
<reference evidence="2 3" key="1">
    <citation type="submission" date="2021-03" db="EMBL/GenBank/DDBJ databases">
        <title>Actinomadura violae sp. nov., isolated from lichen in Thailand.</title>
        <authorList>
            <person name="Kanchanasin P."/>
            <person name="Saeng-In P."/>
            <person name="Phongsopitanun W."/>
            <person name="Yuki M."/>
            <person name="Kudo T."/>
            <person name="Ohkuma M."/>
            <person name="Tanasupawat S."/>
        </authorList>
    </citation>
    <scope>NUCLEOTIDE SEQUENCE [LARGE SCALE GENOMIC DNA]</scope>
    <source>
        <strain evidence="2 3">LCR2-06</strain>
    </source>
</reference>
<dbReference type="PANTHER" id="PTHR33495">
    <property type="entry name" value="ANTI-SIGMA FACTOR ANTAGONIST TM_1081-RELATED-RELATED"/>
    <property type="match status" value="1"/>
</dbReference>
<dbReference type="EMBL" id="JAGEPF010000006">
    <property type="protein sequence ID" value="MBO2458099.1"/>
    <property type="molecule type" value="Genomic_DNA"/>
</dbReference>
<organism evidence="2 3">
    <name type="scientific">Actinomadura violacea</name>
    <dbReference type="NCBI Taxonomy" id="2819934"/>
    <lineage>
        <taxon>Bacteria</taxon>
        <taxon>Bacillati</taxon>
        <taxon>Actinomycetota</taxon>
        <taxon>Actinomycetes</taxon>
        <taxon>Streptosporangiales</taxon>
        <taxon>Thermomonosporaceae</taxon>
        <taxon>Actinomadura</taxon>
    </lineage>
</organism>
<keyword evidence="3" id="KW-1185">Reference proteome</keyword>
<protein>
    <submittedName>
        <fullName evidence="2">STAS domain-containing protein</fullName>
    </submittedName>
</protein>
<name>A0ABS3RMW9_9ACTN</name>
<comment type="caution">
    <text evidence="2">The sequence shown here is derived from an EMBL/GenBank/DDBJ whole genome shotgun (WGS) entry which is preliminary data.</text>
</comment>
<dbReference type="Pfam" id="PF01740">
    <property type="entry name" value="STAS"/>
    <property type="match status" value="1"/>
</dbReference>
<dbReference type="Proteomes" id="UP000680206">
    <property type="component" value="Unassembled WGS sequence"/>
</dbReference>
<dbReference type="InterPro" id="IPR002645">
    <property type="entry name" value="STAS_dom"/>
</dbReference>
<sequence length="94" mass="9964">MLVLRGELGVATAPDLLDYIARTLWAAPPVRTALELSGLTFCDSSGLNAFVCGWKQATATGGQFVLLCPPPKVADHLRNTGADRRITIAATLPE</sequence>
<feature type="domain" description="STAS" evidence="1">
    <location>
        <begin position="1"/>
        <end position="94"/>
    </location>
</feature>
<evidence type="ECO:0000313" key="3">
    <source>
        <dbReference type="Proteomes" id="UP000680206"/>
    </source>
</evidence>